<gene>
    <name evidence="2" type="ORF">RJ639_046246</name>
</gene>
<sequence>MLRNRDGSVTRHSLGILNTPATSDPTLPSPKTSQSTNQTTPGSAFSSPEKPTIPPPPSSCPSSSTTMAAASSCAAQPRPYSRTSARSLQFKSQPSSCPSNTVSPRSTGSLQPTTIAWSRYTGSTPATKSG</sequence>
<evidence type="ECO:0000313" key="3">
    <source>
        <dbReference type="Proteomes" id="UP001188597"/>
    </source>
</evidence>
<reference evidence="2" key="1">
    <citation type="submission" date="2022-12" db="EMBL/GenBank/DDBJ databases">
        <title>Draft genome assemblies for two species of Escallonia (Escalloniales).</title>
        <authorList>
            <person name="Chanderbali A."/>
            <person name="Dervinis C."/>
            <person name="Anghel I."/>
            <person name="Soltis D."/>
            <person name="Soltis P."/>
            <person name="Zapata F."/>
        </authorList>
    </citation>
    <scope>NUCLEOTIDE SEQUENCE</scope>
    <source>
        <strain evidence="2">UCBG64.0493</strain>
        <tissue evidence="2">Leaf</tissue>
    </source>
</reference>
<proteinExistence type="predicted"/>
<evidence type="ECO:0000313" key="2">
    <source>
        <dbReference type="EMBL" id="KAK3020653.1"/>
    </source>
</evidence>
<feature type="compositionally biased region" description="Low complexity" evidence="1">
    <location>
        <begin position="60"/>
        <end position="79"/>
    </location>
</feature>
<keyword evidence="3" id="KW-1185">Reference proteome</keyword>
<feature type="region of interest" description="Disordered" evidence="1">
    <location>
        <begin position="1"/>
        <end position="130"/>
    </location>
</feature>
<accession>A0AA89AZG1</accession>
<name>A0AA89AZG1_9ASTE</name>
<protein>
    <submittedName>
        <fullName evidence="2">Uncharacterized protein</fullName>
    </submittedName>
</protein>
<dbReference type="EMBL" id="JAVXUP010000803">
    <property type="protein sequence ID" value="KAK3020653.1"/>
    <property type="molecule type" value="Genomic_DNA"/>
</dbReference>
<feature type="compositionally biased region" description="Polar residues" evidence="1">
    <location>
        <begin position="81"/>
        <end position="130"/>
    </location>
</feature>
<comment type="caution">
    <text evidence="2">The sequence shown here is derived from an EMBL/GenBank/DDBJ whole genome shotgun (WGS) entry which is preliminary data.</text>
</comment>
<evidence type="ECO:0000256" key="1">
    <source>
        <dbReference type="SAM" id="MobiDB-lite"/>
    </source>
</evidence>
<feature type="compositionally biased region" description="Polar residues" evidence="1">
    <location>
        <begin position="19"/>
        <end position="45"/>
    </location>
</feature>
<dbReference type="AlphaFoldDB" id="A0AA89AZG1"/>
<organism evidence="2 3">
    <name type="scientific">Escallonia herrerae</name>
    <dbReference type="NCBI Taxonomy" id="1293975"/>
    <lineage>
        <taxon>Eukaryota</taxon>
        <taxon>Viridiplantae</taxon>
        <taxon>Streptophyta</taxon>
        <taxon>Embryophyta</taxon>
        <taxon>Tracheophyta</taxon>
        <taxon>Spermatophyta</taxon>
        <taxon>Magnoliopsida</taxon>
        <taxon>eudicotyledons</taxon>
        <taxon>Gunneridae</taxon>
        <taxon>Pentapetalae</taxon>
        <taxon>asterids</taxon>
        <taxon>campanulids</taxon>
        <taxon>Escalloniales</taxon>
        <taxon>Escalloniaceae</taxon>
        <taxon>Escallonia</taxon>
    </lineage>
</organism>
<dbReference type="Proteomes" id="UP001188597">
    <property type="component" value="Unassembled WGS sequence"/>
</dbReference>